<comment type="caution">
    <text evidence="1">The sequence shown here is derived from an EMBL/GenBank/DDBJ whole genome shotgun (WGS) entry which is preliminary data.</text>
</comment>
<evidence type="ECO:0008006" key="3">
    <source>
        <dbReference type="Google" id="ProtNLM"/>
    </source>
</evidence>
<protein>
    <recommendedName>
        <fullName evidence="3">Peptidase S9 prolyl oligopeptidase catalytic domain-containing protein</fullName>
    </recommendedName>
</protein>
<accession>A0A5M9JY76</accession>
<keyword evidence="2" id="KW-1185">Reference proteome</keyword>
<dbReference type="Gene3D" id="3.40.50.1820">
    <property type="entry name" value="alpha/beta hydrolase"/>
    <property type="match status" value="1"/>
</dbReference>
<gene>
    <name evidence="1" type="ORF">EYC84_005018</name>
</gene>
<dbReference type="VEuPathDB" id="FungiDB:MFRU_038g00370"/>
<reference evidence="1 2" key="1">
    <citation type="submission" date="2019-06" db="EMBL/GenBank/DDBJ databases">
        <title>Genome Sequence of the Brown Rot Fungal Pathogen Monilinia fructicola.</title>
        <authorList>
            <person name="De Miccolis Angelini R.M."/>
            <person name="Landi L."/>
            <person name="Abate D."/>
            <person name="Pollastro S."/>
            <person name="Romanazzi G."/>
            <person name="Faretra F."/>
        </authorList>
    </citation>
    <scope>NUCLEOTIDE SEQUENCE [LARGE SCALE GENOMIC DNA]</scope>
    <source>
        <strain evidence="1 2">Mfrc123</strain>
    </source>
</reference>
<dbReference type="AlphaFoldDB" id="A0A5M9JY76"/>
<organism evidence="1 2">
    <name type="scientific">Monilinia fructicola</name>
    <name type="common">Brown rot fungus</name>
    <name type="synonym">Ciboria fructicola</name>
    <dbReference type="NCBI Taxonomy" id="38448"/>
    <lineage>
        <taxon>Eukaryota</taxon>
        <taxon>Fungi</taxon>
        <taxon>Dikarya</taxon>
        <taxon>Ascomycota</taxon>
        <taxon>Pezizomycotina</taxon>
        <taxon>Leotiomycetes</taxon>
        <taxon>Helotiales</taxon>
        <taxon>Sclerotiniaceae</taxon>
        <taxon>Monilinia</taxon>
    </lineage>
</organism>
<evidence type="ECO:0000313" key="1">
    <source>
        <dbReference type="EMBL" id="KAA8573433.1"/>
    </source>
</evidence>
<dbReference type="SUPFAM" id="SSF53474">
    <property type="entry name" value="alpha/beta-Hydrolases"/>
    <property type="match status" value="1"/>
</dbReference>
<sequence>MTLLRAKWYSEASDTKSPFGVPQLDEGILDSHIEGLGKDGVSMVVSVDPPARLELAIAMVQRGKWTDIFARDGGEGLWLEDLVEGVEGGEGEQQENEKKAAYLFVYHGMRDSAVPWEDTREWVEIWGKKFGEDRARGVWREGMEHGFDGALDVQSEEAKWLREGLEEVRREWLRN</sequence>
<proteinExistence type="predicted"/>
<dbReference type="InterPro" id="IPR029058">
    <property type="entry name" value="AB_hydrolase_fold"/>
</dbReference>
<evidence type="ECO:0000313" key="2">
    <source>
        <dbReference type="Proteomes" id="UP000322873"/>
    </source>
</evidence>
<dbReference type="EMBL" id="VICG01000003">
    <property type="protein sequence ID" value="KAA8573433.1"/>
    <property type="molecule type" value="Genomic_DNA"/>
</dbReference>
<dbReference type="Proteomes" id="UP000322873">
    <property type="component" value="Unassembled WGS sequence"/>
</dbReference>
<name>A0A5M9JY76_MONFR</name>